<reference evidence="1" key="1">
    <citation type="submission" date="2021-05" db="EMBL/GenBank/DDBJ databases">
        <title>Draft genomes of bacteria isolated from model marine particles.</title>
        <authorList>
            <person name="Datta M.S."/>
            <person name="Schwartzman J.A."/>
            <person name="Enke T.N."/>
            <person name="Saavedra J."/>
            <person name="Cermak N."/>
            <person name="Cordero O.X."/>
        </authorList>
    </citation>
    <scope>NUCLEOTIDE SEQUENCE</scope>
    <source>
        <strain evidence="1">I2M19</strain>
    </source>
</reference>
<sequence length="232" mass="27825">MRYIFSVGFLLVCCFGHAKEWKSLNAFEKVNGKRELRATDWLKSDRRRNTQVWQNANIYNLQHNYFLEYETIKERRDFYKWFFSKMEARHCEVVWPKMAYYISNKLRLVNAFPFSVFTTKSVKSYAYQGSETVFNHAFKTLKALYLSEDVLKSNAAMQWDESIIHKEQYIWLKGIYEGIDDKGLRTIERMAKGKGFYCVLVPKKIRFKSDISVTKNRYDYALHVLRDFCENH</sequence>
<accession>A0ACC5UCL7</accession>
<proteinExistence type="predicted"/>
<evidence type="ECO:0000313" key="1">
    <source>
        <dbReference type="EMBL" id="MBU2952087.1"/>
    </source>
</evidence>
<evidence type="ECO:0000313" key="2">
    <source>
        <dbReference type="Proteomes" id="UP001647509"/>
    </source>
</evidence>
<gene>
    <name evidence="1" type="ORF">KO493_15410</name>
</gene>
<keyword evidence="2" id="KW-1185">Reference proteome</keyword>
<name>A0ACC5UCL7_9FLAO</name>
<dbReference type="Proteomes" id="UP001647509">
    <property type="component" value="Unassembled WGS sequence"/>
</dbReference>
<comment type="caution">
    <text evidence="1">The sequence shown here is derived from an EMBL/GenBank/DDBJ whole genome shotgun (WGS) entry which is preliminary data.</text>
</comment>
<protein>
    <submittedName>
        <fullName evidence="1">Insecticidal toxin complex protein</fullName>
    </submittedName>
</protein>
<dbReference type="EMBL" id="JAHKPD010000025">
    <property type="protein sequence ID" value="MBU2952087.1"/>
    <property type="molecule type" value="Genomic_DNA"/>
</dbReference>
<organism evidence="1 2">
    <name type="scientific">Pseudotamlana agarivorans</name>
    <dbReference type="NCBI Taxonomy" id="481183"/>
    <lineage>
        <taxon>Bacteria</taxon>
        <taxon>Pseudomonadati</taxon>
        <taxon>Bacteroidota</taxon>
        <taxon>Flavobacteriia</taxon>
        <taxon>Flavobacteriales</taxon>
        <taxon>Flavobacteriaceae</taxon>
        <taxon>Pseudotamlana</taxon>
    </lineage>
</organism>